<sequence>MKAIQARVSGQVQGVAFRWHTQERAQQLGVTGWVRNEVDGTVLVHAEGEDDAVDALVEWCRHGPPSARVRDVAAREAAVTGSSRFEVTG</sequence>
<dbReference type="InterPro" id="IPR001792">
    <property type="entry name" value="Acylphosphatase-like_dom"/>
</dbReference>
<dbReference type="EMBL" id="SDWU01000028">
    <property type="protein sequence ID" value="RYB97573.1"/>
    <property type="molecule type" value="Genomic_DNA"/>
</dbReference>
<comment type="similarity">
    <text evidence="1 7">Belongs to the acylphosphatase family.</text>
</comment>
<organism evidence="9 10">
    <name type="scientific">Nocardioides ganghwensis</name>
    <dbReference type="NCBI Taxonomy" id="252230"/>
    <lineage>
        <taxon>Bacteria</taxon>
        <taxon>Bacillati</taxon>
        <taxon>Actinomycetota</taxon>
        <taxon>Actinomycetes</taxon>
        <taxon>Propionibacteriales</taxon>
        <taxon>Nocardioidaceae</taxon>
        <taxon>Nocardioides</taxon>
    </lineage>
</organism>
<dbReference type="InterPro" id="IPR020456">
    <property type="entry name" value="Acylphosphatase"/>
</dbReference>
<evidence type="ECO:0000256" key="4">
    <source>
        <dbReference type="ARBA" id="ARBA00047645"/>
    </source>
</evidence>
<dbReference type="Pfam" id="PF00708">
    <property type="entry name" value="Acylphosphatase"/>
    <property type="match status" value="1"/>
</dbReference>
<dbReference type="InterPro" id="IPR017968">
    <property type="entry name" value="Acylphosphatase_CS"/>
</dbReference>
<reference evidence="9 10" key="1">
    <citation type="submission" date="2019-01" db="EMBL/GenBank/DDBJ databases">
        <title>Novel species of Nocardioides.</title>
        <authorList>
            <person name="Liu Q."/>
            <person name="Xin Y.-H."/>
        </authorList>
    </citation>
    <scope>NUCLEOTIDE SEQUENCE [LARGE SCALE GENOMIC DNA]</scope>
    <source>
        <strain evidence="9 10">CGMCC 4.6875</strain>
    </source>
</reference>
<name>A0A4Q2S9I0_9ACTN</name>
<dbReference type="RefSeq" id="WP_129456889.1">
    <property type="nucleotide sequence ID" value="NZ_JACXYX010000024.1"/>
</dbReference>
<dbReference type="PROSITE" id="PS00151">
    <property type="entry name" value="ACYLPHOSPHATASE_2"/>
    <property type="match status" value="1"/>
</dbReference>
<dbReference type="EC" id="3.6.1.7" evidence="2 5"/>
<feature type="active site" evidence="5">
    <location>
        <position position="18"/>
    </location>
</feature>
<dbReference type="PRINTS" id="PR00112">
    <property type="entry name" value="ACYLPHPHTASE"/>
</dbReference>
<dbReference type="OrthoDB" id="3182027at2"/>
<keyword evidence="10" id="KW-1185">Reference proteome</keyword>
<evidence type="ECO:0000256" key="7">
    <source>
        <dbReference type="RuleBase" id="RU004168"/>
    </source>
</evidence>
<evidence type="ECO:0000313" key="10">
    <source>
        <dbReference type="Proteomes" id="UP000293291"/>
    </source>
</evidence>
<feature type="domain" description="Acylphosphatase-like" evidence="8">
    <location>
        <begin position="3"/>
        <end position="89"/>
    </location>
</feature>
<evidence type="ECO:0000259" key="8">
    <source>
        <dbReference type="PROSITE" id="PS51160"/>
    </source>
</evidence>
<dbReference type="Gene3D" id="3.30.70.100">
    <property type="match status" value="1"/>
</dbReference>
<dbReference type="InterPro" id="IPR036046">
    <property type="entry name" value="Acylphosphatase-like_dom_sf"/>
</dbReference>
<comment type="catalytic activity">
    <reaction evidence="4 5 6">
        <text>an acyl phosphate + H2O = a carboxylate + phosphate + H(+)</text>
        <dbReference type="Rhea" id="RHEA:14965"/>
        <dbReference type="ChEBI" id="CHEBI:15377"/>
        <dbReference type="ChEBI" id="CHEBI:15378"/>
        <dbReference type="ChEBI" id="CHEBI:29067"/>
        <dbReference type="ChEBI" id="CHEBI:43474"/>
        <dbReference type="ChEBI" id="CHEBI:59918"/>
        <dbReference type="EC" id="3.6.1.7"/>
    </reaction>
</comment>
<proteinExistence type="inferred from homology"/>
<dbReference type="PANTHER" id="PTHR47268">
    <property type="entry name" value="ACYLPHOSPHATASE"/>
    <property type="match status" value="1"/>
</dbReference>
<keyword evidence="5 6" id="KW-0378">Hydrolase</keyword>
<dbReference type="PROSITE" id="PS51160">
    <property type="entry name" value="ACYLPHOSPHATASE_3"/>
    <property type="match status" value="1"/>
</dbReference>
<feature type="active site" evidence="5">
    <location>
        <position position="36"/>
    </location>
</feature>
<accession>A0A4Q2S9I0</accession>
<dbReference type="GO" id="GO:0003998">
    <property type="term" value="F:acylphosphatase activity"/>
    <property type="evidence" value="ECO:0007669"/>
    <property type="project" value="UniProtKB-EC"/>
</dbReference>
<comment type="caution">
    <text evidence="9">The sequence shown here is derived from an EMBL/GenBank/DDBJ whole genome shotgun (WGS) entry which is preliminary data.</text>
</comment>
<evidence type="ECO:0000256" key="1">
    <source>
        <dbReference type="ARBA" id="ARBA00005614"/>
    </source>
</evidence>
<gene>
    <name evidence="9" type="ORF">EUA07_19695</name>
</gene>
<evidence type="ECO:0000256" key="6">
    <source>
        <dbReference type="RuleBase" id="RU000553"/>
    </source>
</evidence>
<evidence type="ECO:0000256" key="5">
    <source>
        <dbReference type="PROSITE-ProRule" id="PRU00520"/>
    </source>
</evidence>
<dbReference type="AlphaFoldDB" id="A0A4Q2S9I0"/>
<evidence type="ECO:0000256" key="3">
    <source>
        <dbReference type="ARBA" id="ARBA00015991"/>
    </source>
</evidence>
<dbReference type="PROSITE" id="PS00150">
    <property type="entry name" value="ACYLPHOSPHATASE_1"/>
    <property type="match status" value="1"/>
</dbReference>
<protein>
    <recommendedName>
        <fullName evidence="3 5">Acylphosphatase</fullName>
        <ecNumber evidence="2 5">3.6.1.7</ecNumber>
    </recommendedName>
</protein>
<dbReference type="PANTHER" id="PTHR47268:SF4">
    <property type="entry name" value="ACYLPHOSPHATASE"/>
    <property type="match status" value="1"/>
</dbReference>
<dbReference type="Proteomes" id="UP000293291">
    <property type="component" value="Unassembled WGS sequence"/>
</dbReference>
<evidence type="ECO:0000256" key="2">
    <source>
        <dbReference type="ARBA" id="ARBA00012150"/>
    </source>
</evidence>
<dbReference type="SUPFAM" id="SSF54975">
    <property type="entry name" value="Acylphosphatase/BLUF domain-like"/>
    <property type="match status" value="1"/>
</dbReference>
<evidence type="ECO:0000313" key="9">
    <source>
        <dbReference type="EMBL" id="RYB97573.1"/>
    </source>
</evidence>